<evidence type="ECO:0000256" key="2">
    <source>
        <dbReference type="SAM" id="MobiDB-lite"/>
    </source>
</evidence>
<dbReference type="PANTHER" id="PTHR38116">
    <property type="entry name" value="CHROMOSOME 7, WHOLE GENOME SHOTGUN SEQUENCE"/>
    <property type="match status" value="1"/>
</dbReference>
<dbReference type="Gene3D" id="1.20.5.170">
    <property type="match status" value="1"/>
</dbReference>
<dbReference type="Pfam" id="PF11905">
    <property type="entry name" value="DUF3425"/>
    <property type="match status" value="1"/>
</dbReference>
<evidence type="ECO:0008006" key="5">
    <source>
        <dbReference type="Google" id="ProtNLM"/>
    </source>
</evidence>
<gene>
    <name evidence="3" type="ORF">HRR80_005941</name>
</gene>
<evidence type="ECO:0000256" key="1">
    <source>
        <dbReference type="SAM" id="Coils"/>
    </source>
</evidence>
<dbReference type="CDD" id="cd14688">
    <property type="entry name" value="bZIP_YAP"/>
    <property type="match status" value="1"/>
</dbReference>
<proteinExistence type="predicted"/>
<dbReference type="Proteomes" id="UP001161757">
    <property type="component" value="Unassembled WGS sequence"/>
</dbReference>
<dbReference type="GO" id="GO:0003700">
    <property type="term" value="F:DNA-binding transcription factor activity"/>
    <property type="evidence" value="ECO:0007669"/>
    <property type="project" value="InterPro"/>
</dbReference>
<dbReference type="PANTHER" id="PTHR38116:SF9">
    <property type="entry name" value="BZIP DOMAIN-CONTAINING PROTEIN"/>
    <property type="match status" value="1"/>
</dbReference>
<dbReference type="AlphaFoldDB" id="A0AAN6ERY5"/>
<dbReference type="SUPFAM" id="SSF57959">
    <property type="entry name" value="Leucine zipper domain"/>
    <property type="match status" value="1"/>
</dbReference>
<evidence type="ECO:0000313" key="4">
    <source>
        <dbReference type="Proteomes" id="UP001161757"/>
    </source>
</evidence>
<organism evidence="3 4">
    <name type="scientific">Exophiala dermatitidis</name>
    <name type="common">Black yeast-like fungus</name>
    <name type="synonym">Wangiella dermatitidis</name>
    <dbReference type="NCBI Taxonomy" id="5970"/>
    <lineage>
        <taxon>Eukaryota</taxon>
        <taxon>Fungi</taxon>
        <taxon>Dikarya</taxon>
        <taxon>Ascomycota</taxon>
        <taxon>Pezizomycotina</taxon>
        <taxon>Eurotiomycetes</taxon>
        <taxon>Chaetothyriomycetidae</taxon>
        <taxon>Chaetothyriales</taxon>
        <taxon>Herpotrichiellaceae</taxon>
        <taxon>Exophiala</taxon>
    </lineage>
</organism>
<dbReference type="EMBL" id="JAJGCB010000011">
    <property type="protein sequence ID" value="KAJ8990457.1"/>
    <property type="molecule type" value="Genomic_DNA"/>
</dbReference>
<reference evidence="3" key="1">
    <citation type="submission" date="2023-01" db="EMBL/GenBank/DDBJ databases">
        <title>Exophiala dermititidis isolated from Cystic Fibrosis Patient.</title>
        <authorList>
            <person name="Kurbessoian T."/>
            <person name="Crocker A."/>
            <person name="Murante D."/>
            <person name="Hogan D.A."/>
            <person name="Stajich J.E."/>
        </authorList>
    </citation>
    <scope>NUCLEOTIDE SEQUENCE</scope>
    <source>
        <strain evidence="3">Ex8</strain>
    </source>
</reference>
<sequence>MSVATEIIEQTQSKTVTIVTMSGSENDSAEASKAAKKREYNRNAQRVFRQRRKEHLSKLEAAQRELTSVQLEEVERLRRENQLLAQENETLKAAYGSQASSPGPSVSPAEVRASPTGYLQFGTTAGVAPYLGVSGTSTPYLPGPLLGPLPPSAPPSLTSAGSDPNNLVVVVPHNLIEIRRTLHQWFGPLLEIAVTYNPQSHLTTLAALEPSLPSSLKPSQLQLTTPHNAYIDMIPSPSLRDSLIAIGPANANTFLTEACTIACDIEDTGQMTVWGEDWLNEFSWEFSSSVLERWGGWLLTAEWGQRANFWRRQRGAPLLPGYES</sequence>
<protein>
    <recommendedName>
        <fullName evidence="5">BZIP domain-containing protein</fullName>
    </recommendedName>
</protein>
<keyword evidence="1" id="KW-0175">Coiled coil</keyword>
<name>A0AAN6ERY5_EXODE</name>
<dbReference type="InterPro" id="IPR046347">
    <property type="entry name" value="bZIP_sf"/>
</dbReference>
<evidence type="ECO:0000313" key="3">
    <source>
        <dbReference type="EMBL" id="KAJ8990457.1"/>
    </source>
</evidence>
<feature type="coiled-coil region" evidence="1">
    <location>
        <begin position="52"/>
        <end position="94"/>
    </location>
</feature>
<accession>A0AAN6ERY5</accession>
<dbReference type="InterPro" id="IPR021833">
    <property type="entry name" value="DUF3425"/>
</dbReference>
<comment type="caution">
    <text evidence="3">The sequence shown here is derived from an EMBL/GenBank/DDBJ whole genome shotgun (WGS) entry which is preliminary data.</text>
</comment>
<feature type="region of interest" description="Disordered" evidence="2">
    <location>
        <begin position="21"/>
        <end position="51"/>
    </location>
</feature>